<reference evidence="2" key="1">
    <citation type="submission" date="2016-11" db="EMBL/GenBank/DDBJ databases">
        <title>The genome sequence of Colletotrichum cuscutae.</title>
        <authorList>
            <person name="Baroncelli R."/>
        </authorList>
    </citation>
    <scope>NUCLEOTIDE SEQUENCE</scope>
    <source>
        <strain evidence="2">IMI 304802</strain>
    </source>
</reference>
<keyword evidence="3" id="KW-1185">Reference proteome</keyword>
<evidence type="ECO:0000313" key="2">
    <source>
        <dbReference type="EMBL" id="KAK1487079.1"/>
    </source>
</evidence>
<feature type="region of interest" description="Disordered" evidence="1">
    <location>
        <begin position="39"/>
        <end position="111"/>
    </location>
</feature>
<evidence type="ECO:0000313" key="3">
    <source>
        <dbReference type="Proteomes" id="UP001239213"/>
    </source>
</evidence>
<proteinExistence type="predicted"/>
<protein>
    <submittedName>
        <fullName evidence="2">Uncharacterized protein</fullName>
    </submittedName>
</protein>
<organism evidence="2 3">
    <name type="scientific">Colletotrichum cuscutae</name>
    <dbReference type="NCBI Taxonomy" id="1209917"/>
    <lineage>
        <taxon>Eukaryota</taxon>
        <taxon>Fungi</taxon>
        <taxon>Dikarya</taxon>
        <taxon>Ascomycota</taxon>
        <taxon>Pezizomycotina</taxon>
        <taxon>Sordariomycetes</taxon>
        <taxon>Hypocreomycetidae</taxon>
        <taxon>Glomerellales</taxon>
        <taxon>Glomerellaceae</taxon>
        <taxon>Colletotrichum</taxon>
        <taxon>Colletotrichum acutatum species complex</taxon>
    </lineage>
</organism>
<comment type="caution">
    <text evidence="2">The sequence shown here is derived from an EMBL/GenBank/DDBJ whole genome shotgun (WGS) entry which is preliminary data.</text>
</comment>
<evidence type="ECO:0000256" key="1">
    <source>
        <dbReference type="SAM" id="MobiDB-lite"/>
    </source>
</evidence>
<accession>A0AAI9VG87</accession>
<name>A0AAI9VG87_9PEZI</name>
<gene>
    <name evidence="2" type="ORF">CCUS01_15014</name>
</gene>
<dbReference type="EMBL" id="MPDP01000058">
    <property type="protein sequence ID" value="KAK1487079.1"/>
    <property type="molecule type" value="Genomic_DNA"/>
</dbReference>
<sequence length="133" mass="14852">MTIETHPSEASHLSQLLKVDQTHDINPVPNLDELLRDTSWPQTTQTHLPVFPPRTSPCESRRHPNHTTYHHTGFSASCDIRSSRLSNVRRRKPNTAGAASQHGHDSVSCPGRELHRATECSAQASLSFSTQLR</sequence>
<dbReference type="Proteomes" id="UP001239213">
    <property type="component" value="Unassembled WGS sequence"/>
</dbReference>
<dbReference type="AlphaFoldDB" id="A0AAI9VG87"/>